<dbReference type="InterPro" id="IPR025659">
    <property type="entry name" value="Tubby-like_C"/>
</dbReference>
<name>A0A8C5QZ42_9ANUR</name>
<proteinExistence type="inferred from homology"/>
<dbReference type="FunFam" id="3.20.90.10:FF:000001">
    <property type="entry name" value="Tubby-like protein"/>
    <property type="match status" value="1"/>
</dbReference>
<dbReference type="Ensembl" id="ENSLLET00000046086.1">
    <property type="protein sequence ID" value="ENSLLEP00000044309.1"/>
    <property type="gene ID" value="ENSLLEG00000028148.1"/>
</dbReference>
<dbReference type="PANTHER" id="PTHR16517:SF153">
    <property type="entry name" value="TUB-LIKE PROTEIN 2"/>
    <property type="match status" value="1"/>
</dbReference>
<evidence type="ECO:0000256" key="3">
    <source>
        <dbReference type="ARBA" id="ARBA00007129"/>
    </source>
</evidence>
<evidence type="ECO:0000256" key="5">
    <source>
        <dbReference type="ARBA" id="ARBA00022525"/>
    </source>
</evidence>
<organism evidence="9 10">
    <name type="scientific">Leptobrachium leishanense</name>
    <name type="common">Leishan spiny toad</name>
    <dbReference type="NCBI Taxonomy" id="445787"/>
    <lineage>
        <taxon>Eukaryota</taxon>
        <taxon>Metazoa</taxon>
        <taxon>Chordata</taxon>
        <taxon>Craniata</taxon>
        <taxon>Vertebrata</taxon>
        <taxon>Euteleostomi</taxon>
        <taxon>Amphibia</taxon>
        <taxon>Batrachia</taxon>
        <taxon>Anura</taxon>
        <taxon>Pelobatoidea</taxon>
        <taxon>Megophryidae</taxon>
        <taxon>Leptobrachium</taxon>
    </lineage>
</organism>
<evidence type="ECO:0000313" key="9">
    <source>
        <dbReference type="Ensembl" id="ENSLLEP00000044309.1"/>
    </source>
</evidence>
<dbReference type="PRINTS" id="PR01573">
    <property type="entry name" value="SUPERTUBBY"/>
</dbReference>
<dbReference type="GO" id="GO:0061512">
    <property type="term" value="P:protein localization to cilium"/>
    <property type="evidence" value="ECO:0007669"/>
    <property type="project" value="TreeGrafter"/>
</dbReference>
<dbReference type="Proteomes" id="UP000694569">
    <property type="component" value="Unplaced"/>
</dbReference>
<dbReference type="InterPro" id="IPR005398">
    <property type="entry name" value="Tubby_N"/>
</dbReference>
<dbReference type="PROSITE" id="PS01200">
    <property type="entry name" value="TUB_1"/>
    <property type="match status" value="1"/>
</dbReference>
<keyword evidence="10" id="KW-1185">Reference proteome</keyword>
<sequence length="567" mass="64588">MSLEAEELQTFHAESGTEDNRLNVRQQKLEQQRDLFEKKQKKKRQEPLLVQANPDIMQKPRRPRKSEQSIPLDSCSVSSLYLGAANQALREVTQGTPIHTPKTRPRSYSKNNNADSEQEIKEKDHHKDFSEDDIEETTLEDTRPLTKKKELLTPELRQRTKKKPKGDKCDVKDGKKKVTKKSKSPTFSDKDMEKENKPHKRGSDITATLQDEVQEFKNDKMLNVPTSSEDDSISLGDRIVPPAPVKQRNKKKSGKSGKSRRRSPSSEEEDKDRLDDDGFDGDILSTMVFTSPLPDPSKEEDYQTAETLDTGDLESFALQSAPQNNTLKCRITRDKKGVDKGIYPTYYLHLEREDGKRLFLMAGRKRKKSKTSNYLISVDPTDLSRGGEGFIGKVRSNMLGTKFTVFDNGANPDLRPFVQEKESLRQELVSICYGTNVLGFKGPRKMTIIIPGMNMDGERVAIRPRNEHETLLARYQNGNMENITVLQNKTPSWNEETSSYMLNFHGRVTQASVKNFQIISSEDPENFVMQFGRVAEDVFTMDYRYPMCALQAFSVCLSSFDGKLACE</sequence>
<evidence type="ECO:0000256" key="4">
    <source>
        <dbReference type="ARBA" id="ARBA00022490"/>
    </source>
</evidence>
<dbReference type="InterPro" id="IPR018066">
    <property type="entry name" value="Tubby_C_CS"/>
</dbReference>
<feature type="compositionally biased region" description="Acidic residues" evidence="6">
    <location>
        <begin position="130"/>
        <end position="139"/>
    </location>
</feature>
<dbReference type="Pfam" id="PF16322">
    <property type="entry name" value="Tub_N"/>
    <property type="match status" value="1"/>
</dbReference>
<feature type="compositionally biased region" description="Basic residues" evidence="6">
    <location>
        <begin position="247"/>
        <end position="263"/>
    </location>
</feature>
<dbReference type="PANTHER" id="PTHR16517">
    <property type="entry name" value="TUBBY-RELATED"/>
    <property type="match status" value="1"/>
</dbReference>
<evidence type="ECO:0000313" key="10">
    <source>
        <dbReference type="Proteomes" id="UP000694569"/>
    </source>
</evidence>
<dbReference type="InterPro" id="IPR000007">
    <property type="entry name" value="Tubby_C"/>
</dbReference>
<evidence type="ECO:0000256" key="1">
    <source>
        <dbReference type="ARBA" id="ARBA00004496"/>
    </source>
</evidence>
<dbReference type="Gene3D" id="3.20.90.10">
    <property type="entry name" value="Tubby Protein, Chain A"/>
    <property type="match status" value="1"/>
</dbReference>
<reference evidence="9" key="1">
    <citation type="submission" date="2025-08" db="UniProtKB">
        <authorList>
            <consortium name="Ensembl"/>
        </authorList>
    </citation>
    <scope>IDENTIFICATION</scope>
</reference>
<feature type="compositionally biased region" description="Basic residues" evidence="6">
    <location>
        <begin position="174"/>
        <end position="183"/>
    </location>
</feature>
<protein>
    <recommendedName>
        <fullName evidence="11">Tubby-like protein</fullName>
    </recommendedName>
</protein>
<comment type="similarity">
    <text evidence="3">Belongs to the TUB family.</text>
</comment>
<keyword evidence="4" id="KW-0963">Cytoplasm</keyword>
<dbReference type="OrthoDB" id="8775810at2759"/>
<feature type="compositionally biased region" description="Basic and acidic residues" evidence="6">
    <location>
        <begin position="18"/>
        <end position="38"/>
    </location>
</feature>
<dbReference type="GO" id="GO:0005576">
    <property type="term" value="C:extracellular region"/>
    <property type="evidence" value="ECO:0007669"/>
    <property type="project" value="UniProtKB-SubCell"/>
</dbReference>
<dbReference type="GeneTree" id="ENSGT00940000158771"/>
<feature type="compositionally biased region" description="Basic and acidic residues" evidence="6">
    <location>
        <begin position="140"/>
        <end position="158"/>
    </location>
</feature>
<comment type="subcellular location">
    <subcellularLocation>
        <location evidence="1">Cytoplasm</location>
    </subcellularLocation>
    <subcellularLocation>
        <location evidence="2">Secreted</location>
    </subcellularLocation>
</comment>
<accession>A0A8C5QZ42</accession>
<evidence type="ECO:0000256" key="2">
    <source>
        <dbReference type="ARBA" id="ARBA00004613"/>
    </source>
</evidence>
<feature type="domain" description="Tubby N-terminal" evidence="8">
    <location>
        <begin position="31"/>
        <end position="207"/>
    </location>
</feature>
<feature type="region of interest" description="Disordered" evidence="6">
    <location>
        <begin position="1"/>
        <end position="74"/>
    </location>
</feature>
<dbReference type="AlphaFoldDB" id="A0A8C5QZ42"/>
<evidence type="ECO:0008006" key="11">
    <source>
        <dbReference type="Google" id="ProtNLM"/>
    </source>
</evidence>
<dbReference type="GO" id="GO:0005929">
    <property type="term" value="C:cilium"/>
    <property type="evidence" value="ECO:0007669"/>
    <property type="project" value="TreeGrafter"/>
</dbReference>
<feature type="domain" description="Tubby C-terminal" evidence="7">
    <location>
        <begin position="319"/>
        <end position="561"/>
    </location>
</feature>
<evidence type="ECO:0000256" key="6">
    <source>
        <dbReference type="SAM" id="MobiDB-lite"/>
    </source>
</evidence>
<reference evidence="9" key="2">
    <citation type="submission" date="2025-09" db="UniProtKB">
        <authorList>
            <consortium name="Ensembl"/>
        </authorList>
    </citation>
    <scope>IDENTIFICATION</scope>
</reference>
<evidence type="ECO:0000259" key="8">
    <source>
        <dbReference type="Pfam" id="PF16322"/>
    </source>
</evidence>
<dbReference type="SUPFAM" id="SSF54518">
    <property type="entry name" value="Tubby C-terminal domain-like"/>
    <property type="match status" value="1"/>
</dbReference>
<feature type="region of interest" description="Disordered" evidence="6">
    <location>
        <begin position="88"/>
        <end position="306"/>
    </location>
</feature>
<keyword evidence="5" id="KW-0964">Secreted</keyword>
<dbReference type="PRINTS" id="PR01574">
    <property type="entry name" value="TUBBYPROTEIN"/>
</dbReference>
<evidence type="ECO:0000259" key="7">
    <source>
        <dbReference type="Pfam" id="PF01167"/>
    </source>
</evidence>
<dbReference type="Pfam" id="PF01167">
    <property type="entry name" value="Tub"/>
    <property type="match status" value="1"/>
</dbReference>
<dbReference type="GO" id="GO:0005737">
    <property type="term" value="C:cytoplasm"/>
    <property type="evidence" value="ECO:0007669"/>
    <property type="project" value="UniProtKB-SubCell"/>
</dbReference>
<feature type="compositionally biased region" description="Basic and acidic residues" evidence="6">
    <location>
        <begin position="118"/>
        <end position="129"/>
    </location>
</feature>